<evidence type="ECO:0000313" key="13">
    <source>
        <dbReference type="Proteomes" id="UP001359485"/>
    </source>
</evidence>
<evidence type="ECO:0000256" key="6">
    <source>
        <dbReference type="ARBA" id="ARBA00022833"/>
    </source>
</evidence>
<keyword evidence="7" id="KW-0805">Transcription regulation</keyword>
<evidence type="ECO:0000256" key="4">
    <source>
        <dbReference type="ARBA" id="ARBA00022723"/>
    </source>
</evidence>
<dbReference type="InterPro" id="IPR044867">
    <property type="entry name" value="DEUBAD_dom"/>
</dbReference>
<evidence type="ECO:0000256" key="9">
    <source>
        <dbReference type="ARBA" id="ARBA00023242"/>
    </source>
</evidence>
<evidence type="ECO:0000256" key="10">
    <source>
        <dbReference type="SAM" id="MobiDB-lite"/>
    </source>
</evidence>
<comment type="similarity">
    <text evidence="2">Belongs to the Asx family.</text>
</comment>
<evidence type="ECO:0000256" key="1">
    <source>
        <dbReference type="ARBA" id="ARBA00004123"/>
    </source>
</evidence>
<evidence type="ECO:0000259" key="11">
    <source>
        <dbReference type="PROSITE" id="PS51916"/>
    </source>
</evidence>
<sequence length="1097" mass="119182">MEDSQSPCCFNDSLKDINLRISHSHSKKVIKHALRQQAKRRRKNTTIAAGTSAPLPSFPMVIVKTVPVLSANKQNESESSQPIDTSLCKRPLTMREVLASIPGFSIKQRKRTCKKMSTAAQLEQTKEGCIDLETPDSILSNTDLRALLNKHTFSILPPLYQYKLVQLLPEVDRASIVTQSDSSLRLNNSALNNEFFARACQKWRERLSEGEFTPENQQKLKTETEKEKSKIDPWKLKHFEPIWGFKEYKDISLPNVPNIASPDRTPIKTTIKLKATSSRRSSQPLRTVGAVTRAITRENADSAKRPNNSADIPLSNKKHKPSGEEEVSTEMSSSGCEPDEVTSGVEVPVEDETEKVVDVECGTSIEDSDKQIENFSDVCDSEKLEENAELLSVECGIEQSDAPCENDGNERDPLDTTCDEDCTDVNYQSIISDQSTDKPYSSLTPEVELIPSPQEDSSVASPEDIKLELSCDMEDSKSEQGSTNERNDFVEENIKIEETDFIKTEDCTDLGGSLADEPDEVVKPTDYEMTDEVVQEEEMKEEIEDFNILKERENAIIDAENYIMEENSRAEVLQVMETLCDEAKDTDNEVQAALFAVAVSEASNCWDVDSTEKLLSETEPVPERLEGTSFPDDTLRLEWNYDSKMDSPGVMSSSTSGEISSVPQFQDYTNKLDLEVTLPPEVVTGADSLITSTVGVTQAAGFGEPPASAVIAPAAAPPASIVCLPSMVSPSALVASISPFSTVANTSTSAGTSTTKFVTNTVPYVPVNSTPPVRPTKSGGKEKGNRNSRAASNKPPPGAVNLERSYQICQAVIQNSPNRDQLKAQLKPPPSMLASSVTSGTVKRADGSKKLDSRGAPTQFSVVTSSRNGVPKTFTPPLPAQSGSMPKTAIPGKVNALRPVIRQPSSSVMVRHVFTSSQGIPVTMAVLPHSQNAIFSEGVDQQSSHVGQYILVQRTGVGDAQQVFSGLKGTPPRASSAPPSNINQVHGHLVGVRDRPASVDGQRSGSFLVQCPNPGVQAVTRRPPRLAGGLVCNELSSELDQPPTSGSYPAHTKEPNLLVADSCACNLKAMIVCKKCGAFCHDDCIGPSKLCVTCLIR</sequence>
<evidence type="ECO:0000256" key="8">
    <source>
        <dbReference type="ARBA" id="ARBA00023163"/>
    </source>
</evidence>
<feature type="region of interest" description="Disordered" evidence="10">
    <location>
        <begin position="762"/>
        <end position="800"/>
    </location>
</feature>
<feature type="domain" description="DEUBAD" evidence="11">
    <location>
        <begin position="135"/>
        <end position="248"/>
    </location>
</feature>
<organism evidence="12 13">
    <name type="scientific">Polyplax serrata</name>
    <name type="common">Common mouse louse</name>
    <dbReference type="NCBI Taxonomy" id="468196"/>
    <lineage>
        <taxon>Eukaryota</taxon>
        <taxon>Metazoa</taxon>
        <taxon>Ecdysozoa</taxon>
        <taxon>Arthropoda</taxon>
        <taxon>Hexapoda</taxon>
        <taxon>Insecta</taxon>
        <taxon>Pterygota</taxon>
        <taxon>Neoptera</taxon>
        <taxon>Paraneoptera</taxon>
        <taxon>Psocodea</taxon>
        <taxon>Troctomorpha</taxon>
        <taxon>Phthiraptera</taxon>
        <taxon>Anoplura</taxon>
        <taxon>Polyplacidae</taxon>
        <taxon>Polyplax</taxon>
    </lineage>
</organism>
<feature type="region of interest" description="Disordered" evidence="10">
    <location>
        <begin position="431"/>
        <end position="465"/>
    </location>
</feature>
<name>A0ABR1AHF1_POLSC</name>
<proteinExistence type="inferred from homology"/>
<feature type="compositionally biased region" description="Polar residues" evidence="10">
    <location>
        <begin position="762"/>
        <end position="771"/>
    </location>
</feature>
<feature type="compositionally biased region" description="Basic and acidic residues" evidence="10">
    <location>
        <begin position="295"/>
        <end position="304"/>
    </location>
</feature>
<comment type="caution">
    <text evidence="12">The sequence shown here is derived from an EMBL/GenBank/DDBJ whole genome shotgun (WGS) entry which is preliminary data.</text>
</comment>
<keyword evidence="9" id="KW-0539">Nucleus</keyword>
<dbReference type="Pfam" id="PF13922">
    <property type="entry name" value="PHD_3"/>
    <property type="match status" value="1"/>
</dbReference>
<dbReference type="Pfam" id="PF13919">
    <property type="entry name" value="ASXH"/>
    <property type="match status" value="1"/>
</dbReference>
<evidence type="ECO:0000313" key="12">
    <source>
        <dbReference type="EMBL" id="KAK6619192.1"/>
    </source>
</evidence>
<dbReference type="PROSITE" id="PS51916">
    <property type="entry name" value="DEUBAD"/>
    <property type="match status" value="1"/>
</dbReference>
<dbReference type="InterPro" id="IPR026905">
    <property type="entry name" value="ASX-like_PHD"/>
</dbReference>
<evidence type="ECO:0000256" key="3">
    <source>
        <dbReference type="ARBA" id="ARBA00022491"/>
    </source>
</evidence>
<accession>A0ABR1AHF1</accession>
<feature type="compositionally biased region" description="Polar residues" evidence="10">
    <location>
        <begin position="856"/>
        <end position="868"/>
    </location>
</feature>
<feature type="compositionally biased region" description="Polar residues" evidence="10">
    <location>
        <begin position="431"/>
        <end position="444"/>
    </location>
</feature>
<gene>
    <name evidence="12" type="ORF">RUM44_003574</name>
</gene>
<evidence type="ECO:0000256" key="7">
    <source>
        <dbReference type="ARBA" id="ARBA00023015"/>
    </source>
</evidence>
<keyword evidence="3" id="KW-0678">Repressor</keyword>
<keyword evidence="6" id="KW-0862">Zinc</keyword>
<dbReference type="PANTHER" id="PTHR13578:SF20">
    <property type="entry name" value="POLYCOMB PROTEIN ASX"/>
    <property type="match status" value="1"/>
</dbReference>
<dbReference type="EMBL" id="JAWJWF010000049">
    <property type="protein sequence ID" value="KAK6619192.1"/>
    <property type="molecule type" value="Genomic_DNA"/>
</dbReference>
<feature type="compositionally biased region" description="Basic and acidic residues" evidence="10">
    <location>
        <begin position="843"/>
        <end position="853"/>
    </location>
</feature>
<dbReference type="InterPro" id="IPR024811">
    <property type="entry name" value="ASX/ASX-like"/>
</dbReference>
<evidence type="ECO:0000256" key="2">
    <source>
        <dbReference type="ARBA" id="ARBA00006391"/>
    </source>
</evidence>
<keyword evidence="5" id="KW-0863">Zinc-finger</keyword>
<dbReference type="InterPro" id="IPR028020">
    <property type="entry name" value="ASX_DEUBAD_dom"/>
</dbReference>
<dbReference type="PANTHER" id="PTHR13578">
    <property type="entry name" value="ADDITIONAL SEX COMBS LIKE PROTEIN ASXL"/>
    <property type="match status" value="1"/>
</dbReference>
<comment type="subcellular location">
    <subcellularLocation>
        <location evidence="1">Nucleus</location>
    </subcellularLocation>
</comment>
<dbReference type="Proteomes" id="UP001359485">
    <property type="component" value="Unassembled WGS sequence"/>
</dbReference>
<keyword evidence="8" id="KW-0804">Transcription</keyword>
<protein>
    <recommendedName>
        <fullName evidence="11">DEUBAD domain-containing protein</fullName>
    </recommendedName>
</protein>
<keyword evidence="13" id="KW-1185">Reference proteome</keyword>
<evidence type="ECO:0000256" key="5">
    <source>
        <dbReference type="ARBA" id="ARBA00022771"/>
    </source>
</evidence>
<reference evidence="12 13" key="1">
    <citation type="submission" date="2023-09" db="EMBL/GenBank/DDBJ databases">
        <title>Genomes of two closely related lineages of the louse Polyplax serrata with different host specificities.</title>
        <authorList>
            <person name="Martinu J."/>
            <person name="Tarabai H."/>
            <person name="Stefka J."/>
            <person name="Hypsa V."/>
        </authorList>
    </citation>
    <scope>NUCLEOTIDE SEQUENCE [LARGE SCALE GENOMIC DNA]</scope>
    <source>
        <strain evidence="12">98ZLc_SE</strain>
    </source>
</reference>
<keyword evidence="4" id="KW-0479">Metal-binding</keyword>
<feature type="region of interest" description="Disordered" evidence="10">
    <location>
        <begin position="294"/>
        <end position="355"/>
    </location>
</feature>
<feature type="region of interest" description="Disordered" evidence="10">
    <location>
        <begin position="819"/>
        <end position="886"/>
    </location>
</feature>